<keyword evidence="2 5" id="KW-0132">Cell division</keyword>
<organism evidence="7 8">
    <name type="scientific">Anaerotignum faecicola</name>
    <dbReference type="NCBI Taxonomy" id="2358141"/>
    <lineage>
        <taxon>Bacteria</taxon>
        <taxon>Bacillati</taxon>
        <taxon>Bacillota</taxon>
        <taxon>Clostridia</taxon>
        <taxon>Lachnospirales</taxon>
        <taxon>Anaerotignaceae</taxon>
        <taxon>Anaerotignum</taxon>
    </lineage>
</organism>
<evidence type="ECO:0000313" key="8">
    <source>
        <dbReference type="Proteomes" id="UP000287361"/>
    </source>
</evidence>
<comment type="subunit">
    <text evidence="5">Homodimer. Homodimerization may be required to stabilize the binding of ScpA to the Smc head domains. Component of a cohesin-like complex composed of ScpA, ScpB and the Smc homodimer, in which ScpA and ScpB bind to the head domain of Smc. The presence of the three proteins is required for the association of the complex with DNA.</text>
</comment>
<protein>
    <recommendedName>
        <fullName evidence="5">Segregation and condensation protein B</fullName>
    </recommendedName>
</protein>
<keyword evidence="1 5" id="KW-0963">Cytoplasm</keyword>
<feature type="region of interest" description="Disordered" evidence="6">
    <location>
        <begin position="165"/>
        <end position="186"/>
    </location>
</feature>
<dbReference type="GO" id="GO:0005737">
    <property type="term" value="C:cytoplasm"/>
    <property type="evidence" value="ECO:0007669"/>
    <property type="project" value="UniProtKB-SubCell"/>
</dbReference>
<dbReference type="OrthoDB" id="9806226at2"/>
<dbReference type="GO" id="GO:0051304">
    <property type="term" value="P:chromosome separation"/>
    <property type="evidence" value="ECO:0007669"/>
    <property type="project" value="InterPro"/>
</dbReference>
<comment type="caution">
    <text evidence="7">The sequence shown here is derived from an EMBL/GenBank/DDBJ whole genome shotgun (WGS) entry which is preliminary data.</text>
</comment>
<dbReference type="PANTHER" id="PTHR34298:SF2">
    <property type="entry name" value="SEGREGATION AND CONDENSATION PROTEIN B"/>
    <property type="match status" value="1"/>
</dbReference>
<evidence type="ECO:0000256" key="4">
    <source>
        <dbReference type="ARBA" id="ARBA00023306"/>
    </source>
</evidence>
<evidence type="ECO:0000256" key="1">
    <source>
        <dbReference type="ARBA" id="ARBA00022490"/>
    </source>
</evidence>
<keyword evidence="3 5" id="KW-0159">Chromosome partition</keyword>
<dbReference type="AlphaFoldDB" id="A0A401LDC7"/>
<dbReference type="NCBIfam" id="TIGR00281">
    <property type="entry name" value="SMC-Scp complex subunit ScpB"/>
    <property type="match status" value="1"/>
</dbReference>
<feature type="compositionally biased region" description="Basic and acidic residues" evidence="6">
    <location>
        <begin position="173"/>
        <end position="186"/>
    </location>
</feature>
<name>A0A401LDC7_9FIRM</name>
<dbReference type="SUPFAM" id="SSF46785">
    <property type="entry name" value="Winged helix' DNA-binding domain"/>
    <property type="match status" value="2"/>
</dbReference>
<dbReference type="PIRSF" id="PIRSF019345">
    <property type="entry name" value="ScpB"/>
    <property type="match status" value="1"/>
</dbReference>
<sequence>MRLSELEAVVESLLFIAGDAVPLASIAQTIELDQATTRAVVLSLADKYEKEKRGLRIVEIADAYQMCTAAECFEYIRNMYKSPQRQGLTQSLLETLAIIAYKQPMTRAQVEEIRGVNSDHAVTKLLEKRLICEVGRADTPGKPILFGTSKEFLRYFGFKSIRELPPLEEENPEEAKEKDAETEFHT</sequence>
<dbReference type="EMBL" id="BHVZ01000002">
    <property type="protein sequence ID" value="GCB29596.1"/>
    <property type="molecule type" value="Genomic_DNA"/>
</dbReference>
<dbReference type="InterPro" id="IPR036388">
    <property type="entry name" value="WH-like_DNA-bd_sf"/>
</dbReference>
<dbReference type="GO" id="GO:0051301">
    <property type="term" value="P:cell division"/>
    <property type="evidence" value="ECO:0007669"/>
    <property type="project" value="UniProtKB-KW"/>
</dbReference>
<dbReference type="Gene3D" id="1.10.10.10">
    <property type="entry name" value="Winged helix-like DNA-binding domain superfamily/Winged helix DNA-binding domain"/>
    <property type="match status" value="2"/>
</dbReference>
<dbReference type="GO" id="GO:0006260">
    <property type="term" value="P:DNA replication"/>
    <property type="evidence" value="ECO:0007669"/>
    <property type="project" value="UniProtKB-UniRule"/>
</dbReference>
<comment type="subcellular location">
    <subcellularLocation>
        <location evidence="5">Cytoplasm</location>
    </subcellularLocation>
    <text evidence="5">Associated with two foci at the outer edges of the nucleoid region in young cells, and at four foci within both cell halves in older cells.</text>
</comment>
<gene>
    <name evidence="5 7" type="primary">scpB</name>
    <name evidence="7" type="ORF">KGMB03357_12570</name>
</gene>
<comment type="similarity">
    <text evidence="5">Belongs to the ScpB family.</text>
</comment>
<evidence type="ECO:0000256" key="3">
    <source>
        <dbReference type="ARBA" id="ARBA00022829"/>
    </source>
</evidence>
<comment type="function">
    <text evidence="5">Participates in chromosomal partition during cell division. May act via the formation of a condensin-like complex containing Smc and ScpA that pull DNA away from mid-cell into both cell halves.</text>
</comment>
<dbReference type="InterPro" id="IPR005234">
    <property type="entry name" value="ScpB_csome_segregation"/>
</dbReference>
<dbReference type="PANTHER" id="PTHR34298">
    <property type="entry name" value="SEGREGATION AND CONDENSATION PROTEIN B"/>
    <property type="match status" value="1"/>
</dbReference>
<reference evidence="7 8" key="1">
    <citation type="submission" date="2018-10" db="EMBL/GenBank/DDBJ databases">
        <title>Draft Genome Sequence of Anaerotignum sp. KCTC 15736.</title>
        <authorList>
            <person name="Choi S.H."/>
            <person name="Kim J.S."/>
            <person name="Kang S.W."/>
            <person name="Lee J.S."/>
            <person name="Park S.H."/>
        </authorList>
    </citation>
    <scope>NUCLEOTIDE SEQUENCE [LARGE SCALE GENOMIC DNA]</scope>
    <source>
        <strain evidence="7 8">KCTC 15736</strain>
    </source>
</reference>
<dbReference type="Proteomes" id="UP000287361">
    <property type="component" value="Unassembled WGS sequence"/>
</dbReference>
<dbReference type="HAMAP" id="MF_01804">
    <property type="entry name" value="ScpB"/>
    <property type="match status" value="1"/>
</dbReference>
<accession>A0A401LDC7</accession>
<evidence type="ECO:0000256" key="2">
    <source>
        <dbReference type="ARBA" id="ARBA00022618"/>
    </source>
</evidence>
<dbReference type="Pfam" id="PF04079">
    <property type="entry name" value="SMC_ScpB"/>
    <property type="match status" value="1"/>
</dbReference>
<evidence type="ECO:0000313" key="7">
    <source>
        <dbReference type="EMBL" id="GCB29596.1"/>
    </source>
</evidence>
<keyword evidence="8" id="KW-1185">Reference proteome</keyword>
<evidence type="ECO:0000256" key="5">
    <source>
        <dbReference type="HAMAP-Rule" id="MF_01804"/>
    </source>
</evidence>
<proteinExistence type="inferred from homology"/>
<dbReference type="InterPro" id="IPR036390">
    <property type="entry name" value="WH_DNA-bd_sf"/>
</dbReference>
<keyword evidence="4 5" id="KW-0131">Cell cycle</keyword>
<evidence type="ECO:0000256" key="6">
    <source>
        <dbReference type="SAM" id="MobiDB-lite"/>
    </source>
</evidence>